<dbReference type="Proteomes" id="UP000198460">
    <property type="component" value="Unassembled WGS sequence"/>
</dbReference>
<sequence length="41" mass="4400">MPVRTLFVPVRIVRHARRSAPPAGTFAQSRSCSGQPAALIP</sequence>
<evidence type="ECO:0000256" key="1">
    <source>
        <dbReference type="SAM" id="MobiDB-lite"/>
    </source>
</evidence>
<proteinExistence type="predicted"/>
<name>A0A238H386_9BURK</name>
<feature type="region of interest" description="Disordered" evidence="1">
    <location>
        <begin position="20"/>
        <end position="41"/>
    </location>
</feature>
<evidence type="ECO:0000313" key="2">
    <source>
        <dbReference type="EMBL" id="SMF99658.1"/>
    </source>
</evidence>
<evidence type="ECO:0000313" key="3">
    <source>
        <dbReference type="Proteomes" id="UP000198460"/>
    </source>
</evidence>
<dbReference type="EMBL" id="FXAN01000043">
    <property type="protein sequence ID" value="SMF99658.1"/>
    <property type="molecule type" value="Genomic_DNA"/>
</dbReference>
<organism evidence="2 3">
    <name type="scientific">Burkholderia singularis</name>
    <dbReference type="NCBI Taxonomy" id="1503053"/>
    <lineage>
        <taxon>Bacteria</taxon>
        <taxon>Pseudomonadati</taxon>
        <taxon>Pseudomonadota</taxon>
        <taxon>Betaproteobacteria</taxon>
        <taxon>Burkholderiales</taxon>
        <taxon>Burkholderiaceae</taxon>
        <taxon>Burkholderia</taxon>
        <taxon>pseudomallei group</taxon>
    </lineage>
</organism>
<protein>
    <submittedName>
        <fullName evidence="2">Uncharacterized protein</fullName>
    </submittedName>
</protein>
<accession>A0A238H386</accession>
<gene>
    <name evidence="2" type="ORF">BSIN_2842</name>
</gene>
<dbReference type="AlphaFoldDB" id="A0A238H386"/>
<reference evidence="2 3" key="1">
    <citation type="submission" date="2017-04" db="EMBL/GenBank/DDBJ databases">
        <authorList>
            <person name="Afonso C.L."/>
            <person name="Miller P.J."/>
            <person name="Scott M.A."/>
            <person name="Spackman E."/>
            <person name="Goraichik I."/>
            <person name="Dimitrov K.M."/>
            <person name="Suarez D.L."/>
            <person name="Swayne D.E."/>
        </authorList>
    </citation>
    <scope>NUCLEOTIDE SEQUENCE [LARGE SCALE GENOMIC DNA]</scope>
    <source>
        <strain evidence="2">LMG 28154</strain>
    </source>
</reference>